<protein>
    <submittedName>
        <fullName evidence="4">Uncharacterized protein</fullName>
    </submittedName>
</protein>
<feature type="transmembrane region" description="Helical" evidence="2">
    <location>
        <begin position="65"/>
        <end position="84"/>
    </location>
</feature>
<proteinExistence type="predicted"/>
<dbReference type="EMBL" id="CAJNNW010027695">
    <property type="protein sequence ID" value="CAE8692717.1"/>
    <property type="molecule type" value="Genomic_DNA"/>
</dbReference>
<feature type="compositionally biased region" description="Acidic residues" evidence="1">
    <location>
        <begin position="424"/>
        <end position="437"/>
    </location>
</feature>
<evidence type="ECO:0000313" key="5">
    <source>
        <dbReference type="Proteomes" id="UP000626109"/>
    </source>
</evidence>
<feature type="region of interest" description="Disordered" evidence="1">
    <location>
        <begin position="1"/>
        <end position="22"/>
    </location>
</feature>
<reference evidence="4" key="1">
    <citation type="submission" date="2021-02" db="EMBL/GenBank/DDBJ databases">
        <authorList>
            <person name="Dougan E. K."/>
            <person name="Rhodes N."/>
            <person name="Thang M."/>
            <person name="Chan C."/>
        </authorList>
    </citation>
    <scope>NUCLEOTIDE SEQUENCE</scope>
</reference>
<keyword evidence="2" id="KW-0472">Membrane</keyword>
<keyword evidence="6" id="KW-1185">Reference proteome</keyword>
<organism evidence="4 5">
    <name type="scientific">Polarella glacialis</name>
    <name type="common">Dinoflagellate</name>
    <dbReference type="NCBI Taxonomy" id="89957"/>
    <lineage>
        <taxon>Eukaryota</taxon>
        <taxon>Sar</taxon>
        <taxon>Alveolata</taxon>
        <taxon>Dinophyceae</taxon>
        <taxon>Suessiales</taxon>
        <taxon>Suessiaceae</taxon>
        <taxon>Polarella</taxon>
    </lineage>
</organism>
<sequence>MERTLYGAASDEESGSDHDGKGQRDIRCCPPVHFACSVSSLASILGLALIVFCATRMHEDDWKPLLGAFIGVHIFIAGSVVGGSELKDVYFSHTSCIASLGGISGIILVIFCAAHIQQGDWNWTTVAGIVIGAYTMLCGFFFQLEGHYISKYLLHARSAEQLATYVEALQAATPVITFKSRSYHYKTRTSTVFVGEDERGDDIMRENTWETSEKEYTHEVELKYSIQGFTDETMSPAQAFALCQLLNKTATIPIGRAGDEPTVKFNRSSPQAILAACQFDLNFVARDAQTERDFQQKKQAFLERNNRDAHQETSTEFSLVMEEAKYTPSVLSMLSLDGKSATGRNCLVDFRMNNICSCLCLGPLYQFCVVHTVPTLKWDALKHFSCLEPASWTLSPVSSLRNSSDNARAAVARIGSKLQKESGDSDASDESSDDESA</sequence>
<keyword evidence="2" id="KW-0812">Transmembrane</keyword>
<evidence type="ECO:0000256" key="1">
    <source>
        <dbReference type="SAM" id="MobiDB-lite"/>
    </source>
</evidence>
<feature type="transmembrane region" description="Helical" evidence="2">
    <location>
        <begin position="90"/>
        <end position="114"/>
    </location>
</feature>
<dbReference type="Proteomes" id="UP000654075">
    <property type="component" value="Unassembled WGS sequence"/>
</dbReference>
<name>A0A813JZ29_POLGL</name>
<evidence type="ECO:0000313" key="6">
    <source>
        <dbReference type="Proteomes" id="UP000654075"/>
    </source>
</evidence>
<dbReference type="Proteomes" id="UP000626109">
    <property type="component" value="Unassembled WGS sequence"/>
</dbReference>
<gene>
    <name evidence="3" type="ORF">PGLA1383_LOCUS20166</name>
    <name evidence="4" type="ORF">PGLA2088_LOCUS28011</name>
</gene>
<keyword evidence="2" id="KW-1133">Transmembrane helix</keyword>
<evidence type="ECO:0000256" key="2">
    <source>
        <dbReference type="SAM" id="Phobius"/>
    </source>
</evidence>
<accession>A0A813JZ29</accession>
<feature type="region of interest" description="Disordered" evidence="1">
    <location>
        <begin position="415"/>
        <end position="437"/>
    </location>
</feature>
<evidence type="ECO:0000313" key="3">
    <source>
        <dbReference type="EMBL" id="CAE8601900.1"/>
    </source>
</evidence>
<evidence type="ECO:0000313" key="4">
    <source>
        <dbReference type="EMBL" id="CAE8692717.1"/>
    </source>
</evidence>
<feature type="transmembrane region" description="Helical" evidence="2">
    <location>
        <begin position="121"/>
        <end position="142"/>
    </location>
</feature>
<dbReference type="AlphaFoldDB" id="A0A813JZ29"/>
<feature type="transmembrane region" description="Helical" evidence="2">
    <location>
        <begin position="32"/>
        <end position="53"/>
    </location>
</feature>
<dbReference type="EMBL" id="CAJNNV010013651">
    <property type="protein sequence ID" value="CAE8601900.1"/>
    <property type="molecule type" value="Genomic_DNA"/>
</dbReference>
<comment type="caution">
    <text evidence="4">The sequence shown here is derived from an EMBL/GenBank/DDBJ whole genome shotgun (WGS) entry which is preliminary data.</text>
</comment>